<dbReference type="AlphaFoldDB" id="A0A318HQ78"/>
<dbReference type="Proteomes" id="UP000248314">
    <property type="component" value="Unassembled WGS sequence"/>
</dbReference>
<feature type="signal peptide" evidence="1">
    <location>
        <begin position="1"/>
        <end position="24"/>
    </location>
</feature>
<dbReference type="EMBL" id="QJJX01000036">
    <property type="protein sequence ID" value="PXX19522.1"/>
    <property type="molecule type" value="Genomic_DNA"/>
</dbReference>
<name>A0A318HQ78_9BACT</name>
<keyword evidence="1" id="KW-0732">Signal</keyword>
<accession>A0A318HQ78</accession>
<dbReference type="OrthoDB" id="1092380at2"/>
<comment type="caution">
    <text evidence="2">The sequence shown here is derived from an EMBL/GenBank/DDBJ whole genome shotgun (WGS) entry which is preliminary data.</text>
</comment>
<sequence>MKKIMVTIATLAMAVLAGYAQGNAQTEGVPYFLPKTGIRLAVLVEKTTYTPGELAMYGEKYMKLFNTPMQKSTEYRVVAINITDFGTPDSTKHYVAAMDKKHSITDVRLADNGVLLAINANPPKPTQPKNFVPAKAMKPLNPKDFMNQEILSAGSSAKMAELIAKEIYDIRDSRNQLSRGQADAMPKDGEQLRLMLNNLDKQEQALLQVFAGTTVKDTTETIITYVPTKAVERDVLFRFSRHYGMADKDDLGGAPYYISVEDLHSIPTMQASIDRGKVKDNAGVYVNLPGKVKISVAQEANLRAVIELYMAQFGKTEPLSGELFGKKQFTQMVMNPVTGTIESVKTENVK</sequence>
<organism evidence="2 3">
    <name type="scientific">Hoylesella shahii DSM 15611 = JCM 12083</name>
    <dbReference type="NCBI Taxonomy" id="1122991"/>
    <lineage>
        <taxon>Bacteria</taxon>
        <taxon>Pseudomonadati</taxon>
        <taxon>Bacteroidota</taxon>
        <taxon>Bacteroidia</taxon>
        <taxon>Bacteroidales</taxon>
        <taxon>Prevotellaceae</taxon>
        <taxon>Hoylesella</taxon>
    </lineage>
</organism>
<dbReference type="Pfam" id="PF16115">
    <property type="entry name" value="DUF4831"/>
    <property type="match status" value="1"/>
</dbReference>
<protein>
    <submittedName>
        <fullName evidence="2">Uncharacterized protein DUF4831</fullName>
    </submittedName>
</protein>
<dbReference type="InterPro" id="IPR032265">
    <property type="entry name" value="DUF4831"/>
</dbReference>
<evidence type="ECO:0000256" key="1">
    <source>
        <dbReference type="SAM" id="SignalP"/>
    </source>
</evidence>
<keyword evidence="3" id="KW-1185">Reference proteome</keyword>
<proteinExistence type="predicted"/>
<dbReference type="STRING" id="1122991.GCA_000613445_02358"/>
<reference evidence="2 3" key="1">
    <citation type="submission" date="2018-05" db="EMBL/GenBank/DDBJ databases">
        <title>Genomic Encyclopedia of Type Strains, Phase I: the one thousand microbial genomes (KMG-I) project.</title>
        <authorList>
            <person name="Kyrpides N."/>
        </authorList>
    </citation>
    <scope>NUCLEOTIDE SEQUENCE [LARGE SCALE GENOMIC DNA]</scope>
    <source>
        <strain evidence="2 3">DSM 15611</strain>
    </source>
</reference>
<feature type="chain" id="PRO_5016355250" evidence="1">
    <location>
        <begin position="25"/>
        <end position="350"/>
    </location>
</feature>
<dbReference type="RefSeq" id="WP_025815708.1">
    <property type="nucleotide sequence ID" value="NZ_BAIZ01000009.1"/>
</dbReference>
<gene>
    <name evidence="2" type="ORF">EJ73_02359</name>
</gene>
<evidence type="ECO:0000313" key="3">
    <source>
        <dbReference type="Proteomes" id="UP000248314"/>
    </source>
</evidence>
<evidence type="ECO:0000313" key="2">
    <source>
        <dbReference type="EMBL" id="PXX19522.1"/>
    </source>
</evidence>